<dbReference type="GO" id="GO:0004400">
    <property type="term" value="F:histidinol-phosphate transaminase activity"/>
    <property type="evidence" value="ECO:0007669"/>
    <property type="project" value="UniProtKB-EC"/>
</dbReference>
<evidence type="ECO:0000256" key="9">
    <source>
        <dbReference type="ARBA" id="ARBA00047481"/>
    </source>
</evidence>
<dbReference type="GO" id="GO:0030170">
    <property type="term" value="F:pyridoxal phosphate binding"/>
    <property type="evidence" value="ECO:0007669"/>
    <property type="project" value="InterPro"/>
</dbReference>
<keyword evidence="7" id="KW-0663">Pyridoxal phosphate</keyword>
<keyword evidence="5" id="KW-0028">Amino-acid biosynthesis</keyword>
<dbReference type="CDD" id="cd00609">
    <property type="entry name" value="AAT_like"/>
    <property type="match status" value="1"/>
</dbReference>
<name>A0A382LU00_9ZZZZ</name>
<dbReference type="Pfam" id="PF00155">
    <property type="entry name" value="Aminotran_1_2"/>
    <property type="match status" value="1"/>
</dbReference>
<reference evidence="11" key="1">
    <citation type="submission" date="2018-05" db="EMBL/GenBank/DDBJ databases">
        <authorList>
            <person name="Lanie J.A."/>
            <person name="Ng W.-L."/>
            <person name="Kazmierczak K.M."/>
            <person name="Andrzejewski T.M."/>
            <person name="Davidsen T.M."/>
            <person name="Wayne K.J."/>
            <person name="Tettelin H."/>
            <person name="Glass J.I."/>
            <person name="Rusch D."/>
            <person name="Podicherti R."/>
            <person name="Tsui H.-C.T."/>
            <person name="Winkler M.E."/>
        </authorList>
    </citation>
    <scope>NUCLEOTIDE SEQUENCE</scope>
</reference>
<dbReference type="Gene3D" id="3.90.1150.10">
    <property type="entry name" value="Aspartate Aminotransferase, domain 1"/>
    <property type="match status" value="1"/>
</dbReference>
<keyword evidence="8" id="KW-0368">Histidine biosynthesis</keyword>
<sequence length="281" mass="31377">EILEVVGLTYLEAGKKVVGVEPSYAQVYEHASGIKADAIKLPLNEDYSQNIPAMIRATNQNYRDVGFVYMCNPNNPTGLTESAREIRQLLDGIPEDMPVLIDEAYHHFVDHPDYATSVPYVLEGRKVIIARTFSKIYGMAGLRLGYAVAPAEMVREMDAYAVSSISALAKWGGVAALEDKEEERRRRENTLALRRKTTAELRAYGYDVIPSETNFFMVHTGRPVEEVGAEFRRRGVLVGRPFPPMLEHLRVSVGTEEEMVRFMTAFREIFPSIAAVGASGD</sequence>
<dbReference type="EMBL" id="UINC01089169">
    <property type="protein sequence ID" value="SVC40026.1"/>
    <property type="molecule type" value="Genomic_DNA"/>
</dbReference>
<keyword evidence="4" id="KW-0032">Aminotransferase</keyword>
<proteinExistence type="inferred from homology"/>
<dbReference type="InterPro" id="IPR050106">
    <property type="entry name" value="HistidinolP_aminotransfase"/>
</dbReference>
<dbReference type="PANTHER" id="PTHR43643">
    <property type="entry name" value="HISTIDINOL-PHOSPHATE AMINOTRANSFERASE 2"/>
    <property type="match status" value="1"/>
</dbReference>
<protein>
    <recommendedName>
        <fullName evidence="3">histidinol-phosphate transaminase</fullName>
        <ecNumber evidence="3">2.6.1.9</ecNumber>
    </recommendedName>
</protein>
<comment type="catalytic activity">
    <reaction evidence="9">
        <text>L-histidinol phosphate + 2-oxoglutarate = 3-(imidazol-4-yl)-2-oxopropyl phosphate + L-glutamate</text>
        <dbReference type="Rhea" id="RHEA:23744"/>
        <dbReference type="ChEBI" id="CHEBI:16810"/>
        <dbReference type="ChEBI" id="CHEBI:29985"/>
        <dbReference type="ChEBI" id="CHEBI:57766"/>
        <dbReference type="ChEBI" id="CHEBI:57980"/>
        <dbReference type="EC" id="2.6.1.9"/>
    </reaction>
</comment>
<organism evidence="11">
    <name type="scientific">marine metagenome</name>
    <dbReference type="NCBI Taxonomy" id="408172"/>
    <lineage>
        <taxon>unclassified sequences</taxon>
        <taxon>metagenomes</taxon>
        <taxon>ecological metagenomes</taxon>
    </lineage>
</organism>
<evidence type="ECO:0000259" key="10">
    <source>
        <dbReference type="Pfam" id="PF00155"/>
    </source>
</evidence>
<dbReference type="SUPFAM" id="SSF53383">
    <property type="entry name" value="PLP-dependent transferases"/>
    <property type="match status" value="1"/>
</dbReference>
<accession>A0A382LU00</accession>
<evidence type="ECO:0000256" key="2">
    <source>
        <dbReference type="ARBA" id="ARBA00007970"/>
    </source>
</evidence>
<evidence type="ECO:0000256" key="4">
    <source>
        <dbReference type="ARBA" id="ARBA00022576"/>
    </source>
</evidence>
<dbReference type="AlphaFoldDB" id="A0A382LU00"/>
<dbReference type="InterPro" id="IPR015422">
    <property type="entry name" value="PyrdxlP-dep_Trfase_small"/>
</dbReference>
<keyword evidence="6" id="KW-0808">Transferase</keyword>
<feature type="non-terminal residue" evidence="11">
    <location>
        <position position="1"/>
    </location>
</feature>
<evidence type="ECO:0000313" key="11">
    <source>
        <dbReference type="EMBL" id="SVC40026.1"/>
    </source>
</evidence>
<evidence type="ECO:0000256" key="6">
    <source>
        <dbReference type="ARBA" id="ARBA00022679"/>
    </source>
</evidence>
<comment type="similarity">
    <text evidence="2">Belongs to the class-II pyridoxal-phosphate-dependent aminotransferase family. Histidinol-phosphate aminotransferase subfamily.</text>
</comment>
<feature type="domain" description="Aminotransferase class I/classII large" evidence="10">
    <location>
        <begin position="6"/>
        <end position="265"/>
    </location>
</feature>
<dbReference type="InterPro" id="IPR004839">
    <property type="entry name" value="Aminotransferase_I/II_large"/>
</dbReference>
<evidence type="ECO:0000256" key="7">
    <source>
        <dbReference type="ARBA" id="ARBA00022898"/>
    </source>
</evidence>
<dbReference type="EC" id="2.6.1.9" evidence="3"/>
<evidence type="ECO:0000256" key="5">
    <source>
        <dbReference type="ARBA" id="ARBA00022605"/>
    </source>
</evidence>
<evidence type="ECO:0000256" key="8">
    <source>
        <dbReference type="ARBA" id="ARBA00023102"/>
    </source>
</evidence>
<dbReference type="Gene3D" id="3.40.640.10">
    <property type="entry name" value="Type I PLP-dependent aspartate aminotransferase-like (Major domain)"/>
    <property type="match status" value="1"/>
</dbReference>
<evidence type="ECO:0000256" key="3">
    <source>
        <dbReference type="ARBA" id="ARBA00012748"/>
    </source>
</evidence>
<dbReference type="GO" id="GO:0000105">
    <property type="term" value="P:L-histidine biosynthetic process"/>
    <property type="evidence" value="ECO:0007669"/>
    <property type="project" value="UniProtKB-KW"/>
</dbReference>
<comment type="pathway">
    <text evidence="1">Amino-acid biosynthesis; L-histidine biosynthesis; L-histidine from 5-phospho-alpha-D-ribose 1-diphosphate: step 7/9.</text>
</comment>
<dbReference type="InterPro" id="IPR015424">
    <property type="entry name" value="PyrdxlP-dep_Trfase"/>
</dbReference>
<dbReference type="InterPro" id="IPR015421">
    <property type="entry name" value="PyrdxlP-dep_Trfase_major"/>
</dbReference>
<dbReference type="PANTHER" id="PTHR43643:SF6">
    <property type="entry name" value="HISTIDINOL-PHOSPHATE AMINOTRANSFERASE"/>
    <property type="match status" value="1"/>
</dbReference>
<evidence type="ECO:0000256" key="1">
    <source>
        <dbReference type="ARBA" id="ARBA00005011"/>
    </source>
</evidence>
<gene>
    <name evidence="11" type="ORF">METZ01_LOCUS292880</name>
</gene>